<dbReference type="Pfam" id="PF07963">
    <property type="entry name" value="N_methyl"/>
    <property type="match status" value="1"/>
</dbReference>
<dbReference type="AlphaFoldDB" id="A0A4R3Z8T3"/>
<protein>
    <submittedName>
        <fullName evidence="2">Prepilin-type N-terminal cleavage/methylation domain-containing protein</fullName>
    </submittedName>
</protein>
<feature type="transmembrane region" description="Helical" evidence="1">
    <location>
        <begin position="7"/>
        <end position="32"/>
    </location>
</feature>
<name>A0A4R3Z8T3_9FIRM</name>
<dbReference type="Proteomes" id="UP000295515">
    <property type="component" value="Unassembled WGS sequence"/>
</dbReference>
<keyword evidence="1" id="KW-0472">Membrane</keyword>
<dbReference type="GeneID" id="98914802"/>
<gene>
    <name evidence="2" type="ORF">EDD60_104109</name>
</gene>
<proteinExistence type="predicted"/>
<evidence type="ECO:0000313" key="2">
    <source>
        <dbReference type="EMBL" id="TCW01290.1"/>
    </source>
</evidence>
<evidence type="ECO:0000313" key="3">
    <source>
        <dbReference type="Proteomes" id="UP000295515"/>
    </source>
</evidence>
<dbReference type="InterPro" id="IPR012902">
    <property type="entry name" value="N_methyl_site"/>
</dbReference>
<keyword evidence="1" id="KW-1133">Transmembrane helix</keyword>
<organism evidence="2 3">
    <name type="scientific">Longibaculum muris</name>
    <dbReference type="NCBI Taxonomy" id="1796628"/>
    <lineage>
        <taxon>Bacteria</taxon>
        <taxon>Bacillati</taxon>
        <taxon>Bacillota</taxon>
        <taxon>Erysipelotrichia</taxon>
        <taxon>Erysipelotrichales</taxon>
        <taxon>Coprobacillaceae</taxon>
        <taxon>Longibaculum</taxon>
    </lineage>
</organism>
<sequence>MKMNKKGFTLIESIITFAILAIAGGMFLVGFYNVSVIASEGSIIKTETNTLYNSIVATDNDDISLYSDSMIFTFDDGTSTSFKCSTVSQEKMVGSSSDMFDIKFSKFISSNQLNEWVDNETPSDDEMVEATIRFRMRWPMASTQASFPSYIKVNINHNYDGGVTYQYYSDESIKIKKSATETYYNEKYVLSCLSRVATQSQIKSSISAYLNIKGDIIWYQIQKQADSSYDVIGFETPYGDYQNRTVLLGPNGGTLFDERDNWARGNLQSAFSKNGYQDAKAISIRDGKAYTPEEIYDNRNKYRFNIYMIEK</sequence>
<reference evidence="2 3" key="1">
    <citation type="submission" date="2019-03" db="EMBL/GenBank/DDBJ databases">
        <title>Genomic Encyclopedia of Type Strains, Phase IV (KMG-IV): sequencing the most valuable type-strain genomes for metagenomic binning, comparative biology and taxonomic classification.</title>
        <authorList>
            <person name="Goeker M."/>
        </authorList>
    </citation>
    <scope>NUCLEOTIDE SEQUENCE [LARGE SCALE GENOMIC DNA]</scope>
    <source>
        <strain evidence="2 3">DSM 29487</strain>
    </source>
</reference>
<dbReference type="NCBIfam" id="TIGR02532">
    <property type="entry name" value="IV_pilin_GFxxxE"/>
    <property type="match status" value="1"/>
</dbReference>
<keyword evidence="1" id="KW-0812">Transmembrane</keyword>
<dbReference type="RefSeq" id="WP_066449511.1">
    <property type="nucleotide sequence ID" value="NZ_JANKBF010000006.1"/>
</dbReference>
<dbReference type="EMBL" id="SMCQ01000004">
    <property type="protein sequence ID" value="TCW01290.1"/>
    <property type="molecule type" value="Genomic_DNA"/>
</dbReference>
<keyword evidence="3" id="KW-1185">Reference proteome</keyword>
<evidence type="ECO:0000256" key="1">
    <source>
        <dbReference type="SAM" id="Phobius"/>
    </source>
</evidence>
<accession>A0A4R3Z8T3</accession>
<comment type="caution">
    <text evidence="2">The sequence shown here is derived from an EMBL/GenBank/DDBJ whole genome shotgun (WGS) entry which is preliminary data.</text>
</comment>